<accession>T1C252</accession>
<dbReference type="Pfam" id="PF10978">
    <property type="entry name" value="DUF2785"/>
    <property type="match status" value="1"/>
</dbReference>
<name>T1C252_9ZZZZ</name>
<sequence>MRREFWERVRDNTGGLPAHLDRSVMLADLSSHLSSPDPRWREDVALVLLSRWILRQGLQDTERRSLAQNAIEGLSAGLGRASDDSVFLRSYSTLVLCAIVERDLIHPFLRSVEYRRILSSALRLLDREKDLRGFVPGKGWAHTLAHLADLFDSLVKSPHLQDQDLQRILKSIAKRLLRPTSTVLGYGEPVRLAKAVITLLNREIVPIPYINSWIDSLSQSSKGRRWSEVDDNPGDVRARTNVTLFLSALVILTRVKGAHKSKARAAQFALKALRQISEGF</sequence>
<evidence type="ECO:0008006" key="2">
    <source>
        <dbReference type="Google" id="ProtNLM"/>
    </source>
</evidence>
<protein>
    <recommendedName>
        <fullName evidence="2">DUF2785 domain-containing protein</fullName>
    </recommendedName>
</protein>
<dbReference type="InterPro" id="IPR021247">
    <property type="entry name" value="DUF2785"/>
</dbReference>
<reference evidence="1" key="2">
    <citation type="journal article" date="2014" name="ISME J.">
        <title>Microbial stratification in low pH oxic and suboxic macroscopic growths along an acid mine drainage.</title>
        <authorList>
            <person name="Mendez-Garcia C."/>
            <person name="Mesa V."/>
            <person name="Sprenger R.R."/>
            <person name="Richter M."/>
            <person name="Diez M.S."/>
            <person name="Solano J."/>
            <person name="Bargiela R."/>
            <person name="Golyshina O.V."/>
            <person name="Manteca A."/>
            <person name="Ramos J.L."/>
            <person name="Gallego J.R."/>
            <person name="Llorente I."/>
            <person name="Martins Dos Santos V.A."/>
            <person name="Jensen O.N."/>
            <person name="Pelaez A.I."/>
            <person name="Sanchez J."/>
            <person name="Ferrer M."/>
        </authorList>
    </citation>
    <scope>NUCLEOTIDE SEQUENCE</scope>
</reference>
<gene>
    <name evidence="1" type="ORF">B1B_02374</name>
</gene>
<evidence type="ECO:0000313" key="1">
    <source>
        <dbReference type="EMBL" id="EQD74968.1"/>
    </source>
</evidence>
<proteinExistence type="predicted"/>
<dbReference type="AlphaFoldDB" id="T1C252"/>
<dbReference type="EMBL" id="AUZY01001402">
    <property type="protein sequence ID" value="EQD74968.1"/>
    <property type="molecule type" value="Genomic_DNA"/>
</dbReference>
<comment type="caution">
    <text evidence="1">The sequence shown here is derived from an EMBL/GenBank/DDBJ whole genome shotgun (WGS) entry which is preliminary data.</text>
</comment>
<reference evidence="1" key="1">
    <citation type="submission" date="2013-08" db="EMBL/GenBank/DDBJ databases">
        <authorList>
            <person name="Mendez C."/>
            <person name="Richter M."/>
            <person name="Ferrer M."/>
            <person name="Sanchez J."/>
        </authorList>
    </citation>
    <scope>NUCLEOTIDE SEQUENCE</scope>
</reference>
<organism evidence="1">
    <name type="scientific">mine drainage metagenome</name>
    <dbReference type="NCBI Taxonomy" id="410659"/>
    <lineage>
        <taxon>unclassified sequences</taxon>
        <taxon>metagenomes</taxon>
        <taxon>ecological metagenomes</taxon>
    </lineage>
</organism>